<protein>
    <recommendedName>
        <fullName evidence="1">C2 domain-containing protein</fullName>
    </recommendedName>
</protein>
<sequence>MSLYGDILKVSILLCFMAKGNKKYENHKFWKVRFTSAEIDHGYDSNNKADPYVRIGKKGKIMNKWLFQTRVKEATLSPKWDQETRIVVSPKNPDYIIEIWDQDPIKDDFIGFAEIKFPVQEELQHLVLNDRSGKKTAVLIVSIEEDGWFRP</sequence>
<dbReference type="InterPro" id="IPR000008">
    <property type="entry name" value="C2_dom"/>
</dbReference>
<dbReference type="InterPro" id="IPR035892">
    <property type="entry name" value="C2_domain_sf"/>
</dbReference>
<dbReference type="Pfam" id="PF00168">
    <property type="entry name" value="C2"/>
    <property type="match status" value="1"/>
</dbReference>
<dbReference type="Proteomes" id="UP000695562">
    <property type="component" value="Unassembled WGS sequence"/>
</dbReference>
<proteinExistence type="predicted"/>
<reference evidence="2" key="1">
    <citation type="submission" date="2020-01" db="EMBL/GenBank/DDBJ databases">
        <title>Development of genomics and gene disruption for Polysphondylium violaceum indicates a role for the polyketide synthase stlB in stalk morphogenesis.</title>
        <authorList>
            <person name="Narita B."/>
            <person name="Kawabe Y."/>
            <person name="Kin K."/>
            <person name="Saito T."/>
            <person name="Gibbs R."/>
            <person name="Kuspa A."/>
            <person name="Muzny D."/>
            <person name="Queller D."/>
            <person name="Richards S."/>
            <person name="Strassman J."/>
            <person name="Sucgang R."/>
            <person name="Worley K."/>
            <person name="Schaap P."/>
        </authorList>
    </citation>
    <scope>NUCLEOTIDE SEQUENCE</scope>
    <source>
        <strain evidence="2">QSvi11</strain>
    </source>
</reference>
<evidence type="ECO:0000313" key="2">
    <source>
        <dbReference type="EMBL" id="KAF2074603.1"/>
    </source>
</evidence>
<dbReference type="CDD" id="cd00030">
    <property type="entry name" value="C2"/>
    <property type="match status" value="1"/>
</dbReference>
<dbReference type="OrthoDB" id="14955at2759"/>
<organism evidence="2 3">
    <name type="scientific">Polysphondylium violaceum</name>
    <dbReference type="NCBI Taxonomy" id="133409"/>
    <lineage>
        <taxon>Eukaryota</taxon>
        <taxon>Amoebozoa</taxon>
        <taxon>Evosea</taxon>
        <taxon>Eumycetozoa</taxon>
        <taxon>Dictyostelia</taxon>
        <taxon>Dictyosteliales</taxon>
        <taxon>Dictyosteliaceae</taxon>
        <taxon>Polysphondylium</taxon>
    </lineage>
</organism>
<dbReference type="Gene3D" id="2.60.40.150">
    <property type="entry name" value="C2 domain"/>
    <property type="match status" value="1"/>
</dbReference>
<comment type="caution">
    <text evidence="2">The sequence shown here is derived from an EMBL/GenBank/DDBJ whole genome shotgun (WGS) entry which is preliminary data.</text>
</comment>
<name>A0A8J4PV52_9MYCE</name>
<dbReference type="EMBL" id="AJWJ01000139">
    <property type="protein sequence ID" value="KAF2074603.1"/>
    <property type="molecule type" value="Genomic_DNA"/>
</dbReference>
<dbReference type="PROSITE" id="PS50004">
    <property type="entry name" value="C2"/>
    <property type="match status" value="1"/>
</dbReference>
<dbReference type="SMART" id="SM00239">
    <property type="entry name" value="C2"/>
    <property type="match status" value="1"/>
</dbReference>
<feature type="domain" description="C2" evidence="1">
    <location>
        <begin position="10"/>
        <end position="133"/>
    </location>
</feature>
<keyword evidence="3" id="KW-1185">Reference proteome</keyword>
<dbReference type="SUPFAM" id="SSF49562">
    <property type="entry name" value="C2 domain (Calcium/lipid-binding domain, CaLB)"/>
    <property type="match status" value="1"/>
</dbReference>
<dbReference type="AlphaFoldDB" id="A0A8J4PV52"/>
<accession>A0A8J4PV52</accession>
<evidence type="ECO:0000313" key="3">
    <source>
        <dbReference type="Proteomes" id="UP000695562"/>
    </source>
</evidence>
<evidence type="ECO:0000259" key="1">
    <source>
        <dbReference type="PROSITE" id="PS50004"/>
    </source>
</evidence>
<gene>
    <name evidence="2" type="ORF">CYY_004110</name>
</gene>